<protein>
    <submittedName>
        <fullName evidence="2">Uncharacterized protein</fullName>
    </submittedName>
</protein>
<comment type="caution">
    <text evidence="2">The sequence shown here is derived from an EMBL/GenBank/DDBJ whole genome shotgun (WGS) entry which is preliminary data.</text>
</comment>
<name>A0A9X9M880_GULGU</name>
<evidence type="ECO:0000313" key="2">
    <source>
        <dbReference type="EMBL" id="VCX38842.1"/>
    </source>
</evidence>
<evidence type="ECO:0000256" key="1">
    <source>
        <dbReference type="SAM" id="MobiDB-lite"/>
    </source>
</evidence>
<keyword evidence="3" id="KW-1185">Reference proteome</keyword>
<sequence length="117" mass="11785">MELVREPLGARSAADGPAPTPGLPGTPNAHRAPAQLPLTQDLPPVLQVVLCPGGWTEGGGATSAPVAGPGCPHPGLSCWKCLINRTQRQAGQSVAALSSVWAGRTPASEALRGDPAL</sequence>
<gene>
    <name evidence="2" type="ORF">BN2614_LOCUS3</name>
</gene>
<dbReference type="EMBL" id="CYRY02044076">
    <property type="protein sequence ID" value="VCX38842.1"/>
    <property type="molecule type" value="Genomic_DNA"/>
</dbReference>
<feature type="non-terminal residue" evidence="2">
    <location>
        <position position="117"/>
    </location>
</feature>
<proteinExistence type="predicted"/>
<reference evidence="2 3" key="1">
    <citation type="submission" date="2018-10" db="EMBL/GenBank/DDBJ databases">
        <authorList>
            <person name="Ekblom R."/>
            <person name="Jareborg N."/>
        </authorList>
    </citation>
    <scope>NUCLEOTIDE SEQUENCE [LARGE SCALE GENOMIC DNA]</scope>
    <source>
        <tissue evidence="2">Muscle</tissue>
    </source>
</reference>
<dbReference type="Proteomes" id="UP000269945">
    <property type="component" value="Unassembled WGS sequence"/>
</dbReference>
<feature type="region of interest" description="Disordered" evidence="1">
    <location>
        <begin position="1"/>
        <end position="34"/>
    </location>
</feature>
<organism evidence="2 3">
    <name type="scientific">Gulo gulo</name>
    <name type="common">Wolverine</name>
    <name type="synonym">Gluton</name>
    <dbReference type="NCBI Taxonomy" id="48420"/>
    <lineage>
        <taxon>Eukaryota</taxon>
        <taxon>Metazoa</taxon>
        <taxon>Chordata</taxon>
        <taxon>Craniata</taxon>
        <taxon>Vertebrata</taxon>
        <taxon>Euteleostomi</taxon>
        <taxon>Mammalia</taxon>
        <taxon>Eutheria</taxon>
        <taxon>Laurasiatheria</taxon>
        <taxon>Carnivora</taxon>
        <taxon>Caniformia</taxon>
        <taxon>Musteloidea</taxon>
        <taxon>Mustelidae</taxon>
        <taxon>Guloninae</taxon>
        <taxon>Gulo</taxon>
    </lineage>
</organism>
<evidence type="ECO:0000313" key="3">
    <source>
        <dbReference type="Proteomes" id="UP000269945"/>
    </source>
</evidence>
<accession>A0A9X9M880</accession>
<dbReference type="AlphaFoldDB" id="A0A9X9M880"/>